<dbReference type="GO" id="GO:0009252">
    <property type="term" value="P:peptidoglycan biosynthetic process"/>
    <property type="evidence" value="ECO:0007669"/>
    <property type="project" value="UniProtKB-UniPathway"/>
</dbReference>
<dbReference type="CDD" id="cd16913">
    <property type="entry name" value="YkuD_like"/>
    <property type="match status" value="1"/>
</dbReference>
<dbReference type="KEGG" id="nba:CUN60_09065"/>
<feature type="active site" description="Nucleophile" evidence="7">
    <location>
        <position position="467"/>
    </location>
</feature>
<proteinExistence type="inferred from homology"/>
<feature type="domain" description="L,D-TPase catalytic" evidence="10">
    <location>
        <begin position="310"/>
        <end position="495"/>
    </location>
</feature>
<keyword evidence="5 7" id="KW-0573">Peptidoglycan synthesis</keyword>
<dbReference type="Gene3D" id="2.40.440.10">
    <property type="entry name" value="L,D-transpeptidase catalytic domain-like"/>
    <property type="match status" value="1"/>
</dbReference>
<feature type="chain" id="PRO_5014354345" description="L,D-TPase catalytic domain-containing protein" evidence="9">
    <location>
        <begin position="23"/>
        <end position="567"/>
    </location>
</feature>
<dbReference type="PANTHER" id="PTHR41533:SF2">
    <property type="entry name" value="BLR7131 PROTEIN"/>
    <property type="match status" value="1"/>
</dbReference>
<dbReference type="OrthoDB" id="9787225at2"/>
<dbReference type="InterPro" id="IPR052905">
    <property type="entry name" value="LD-transpeptidase_YkuD-like"/>
</dbReference>
<feature type="compositionally biased region" description="Acidic residues" evidence="8">
    <location>
        <begin position="556"/>
        <end position="567"/>
    </location>
</feature>
<feature type="signal peptide" evidence="9">
    <location>
        <begin position="1"/>
        <end position="22"/>
    </location>
</feature>
<dbReference type="AlphaFoldDB" id="A0A2I7N7N1"/>
<evidence type="ECO:0000256" key="8">
    <source>
        <dbReference type="SAM" id="MobiDB-lite"/>
    </source>
</evidence>
<protein>
    <recommendedName>
        <fullName evidence="10">L,D-TPase catalytic domain-containing protein</fullName>
    </recommendedName>
</protein>
<evidence type="ECO:0000313" key="11">
    <source>
        <dbReference type="EMBL" id="AUR52440.1"/>
    </source>
</evidence>
<dbReference type="InterPro" id="IPR005490">
    <property type="entry name" value="LD_TPept_cat_dom"/>
</dbReference>
<comment type="pathway">
    <text evidence="1 7">Cell wall biogenesis; peptidoglycan biosynthesis.</text>
</comment>
<evidence type="ECO:0000256" key="6">
    <source>
        <dbReference type="ARBA" id="ARBA00023316"/>
    </source>
</evidence>
<evidence type="ECO:0000256" key="9">
    <source>
        <dbReference type="SAM" id="SignalP"/>
    </source>
</evidence>
<dbReference type="PROSITE" id="PS52029">
    <property type="entry name" value="LD_TPASE"/>
    <property type="match status" value="1"/>
</dbReference>
<keyword evidence="9" id="KW-0732">Signal</keyword>
<dbReference type="SUPFAM" id="SSF47090">
    <property type="entry name" value="PGBD-like"/>
    <property type="match status" value="1"/>
</dbReference>
<reference evidence="12" key="1">
    <citation type="submission" date="2017-11" db="EMBL/GenBank/DDBJ databases">
        <authorList>
            <person name="Chan K.G."/>
            <person name="Lee L.S."/>
        </authorList>
    </citation>
    <scope>NUCLEOTIDE SEQUENCE [LARGE SCALE GENOMIC DNA]</scope>
    <source>
        <strain evidence="12">DSM 100970</strain>
    </source>
</reference>
<dbReference type="GO" id="GO:0016740">
    <property type="term" value="F:transferase activity"/>
    <property type="evidence" value="ECO:0007669"/>
    <property type="project" value="UniProtKB-KW"/>
</dbReference>
<dbReference type="Pfam" id="PF03734">
    <property type="entry name" value="YkuD"/>
    <property type="match status" value="1"/>
</dbReference>
<organism evidence="11 12">
    <name type="scientific">Aquella oligotrophica</name>
    <dbReference type="NCBI Taxonomy" id="2067065"/>
    <lineage>
        <taxon>Bacteria</taxon>
        <taxon>Pseudomonadati</taxon>
        <taxon>Pseudomonadota</taxon>
        <taxon>Betaproteobacteria</taxon>
        <taxon>Neisseriales</taxon>
        <taxon>Neisseriaceae</taxon>
        <taxon>Aquella</taxon>
    </lineage>
</organism>
<dbReference type="InterPro" id="IPR036365">
    <property type="entry name" value="PGBD-like_sf"/>
</dbReference>
<dbReference type="PANTHER" id="PTHR41533">
    <property type="entry name" value="L,D-TRANSPEPTIDASE HI_1667-RELATED"/>
    <property type="match status" value="1"/>
</dbReference>
<dbReference type="Pfam" id="PF20142">
    <property type="entry name" value="Scaffold"/>
    <property type="match status" value="1"/>
</dbReference>
<dbReference type="Pfam" id="PF01471">
    <property type="entry name" value="PG_binding_1"/>
    <property type="match status" value="1"/>
</dbReference>
<keyword evidence="4 7" id="KW-0133">Cell shape</keyword>
<dbReference type="UniPathway" id="UPA00219"/>
<evidence type="ECO:0000256" key="4">
    <source>
        <dbReference type="ARBA" id="ARBA00022960"/>
    </source>
</evidence>
<evidence type="ECO:0000259" key="10">
    <source>
        <dbReference type="PROSITE" id="PS52029"/>
    </source>
</evidence>
<evidence type="ECO:0000256" key="2">
    <source>
        <dbReference type="ARBA" id="ARBA00005992"/>
    </source>
</evidence>
<accession>A0A2I7N7N1</accession>
<evidence type="ECO:0000313" key="12">
    <source>
        <dbReference type="Proteomes" id="UP000236655"/>
    </source>
</evidence>
<evidence type="ECO:0000256" key="3">
    <source>
        <dbReference type="ARBA" id="ARBA00022679"/>
    </source>
</evidence>
<dbReference type="InterPro" id="IPR036366">
    <property type="entry name" value="PGBDSf"/>
</dbReference>
<sequence>MKKILFNLFICATTINGSMAYAADNINPISIIKSHLASGKAMCGDKSRCNSQLTSQFYRKNGYQAIWLKDNKPTDNAIKMVEIINQSYLDGLDPRSYHNTEINKLLAKIKNTDNDSPQFAKLLANFDTSLTDAFFLYANNLHYGLQPAHKVFQYWTVAPKAVNLAALLKTAAEGDSIESTILSIAPEYPGYAKLKTKMNEYQHVAMNTGGWESIPEGEPMQLGDKNSRVYLLQQRLVMSGELEEIDKKGKFTEDVQKAVITYQQNNGLYDDGIVDDDTLASLNIPITKKIQQMEMNLDKMRWLPNNMGSQYIMVNLPEYSLKAVKDNQVQLSMDVAVGGSEHPSCVLASKINTVVLNPYWNLPTSIAGAELWPRLKTDKNFLAKKHYNVLQADSSGNFTVVPNPETINWKNMSEKEFNRYRFRQDPGKDNSLGKVKFLFPNPCQIYLHDTNESEVFDVYKRDFSHGCIRVGEPRKLSYYILTQQEGWNKRRINSFYKDGKSQSVGLSTPINLYITYFTSWVSDDDWAQFRPDIYKLDKTAKYKVYLPEKQNKENETSSDDDGEEKSE</sequence>
<feature type="active site" description="Proton donor/acceptor" evidence="7">
    <location>
        <position position="448"/>
    </location>
</feature>
<evidence type="ECO:0000256" key="1">
    <source>
        <dbReference type="ARBA" id="ARBA00004752"/>
    </source>
</evidence>
<evidence type="ECO:0000256" key="7">
    <source>
        <dbReference type="PROSITE-ProRule" id="PRU01373"/>
    </source>
</evidence>
<dbReference type="GO" id="GO:0071555">
    <property type="term" value="P:cell wall organization"/>
    <property type="evidence" value="ECO:0007669"/>
    <property type="project" value="UniProtKB-UniRule"/>
</dbReference>
<dbReference type="EMBL" id="CP024847">
    <property type="protein sequence ID" value="AUR52440.1"/>
    <property type="molecule type" value="Genomic_DNA"/>
</dbReference>
<keyword evidence="12" id="KW-1185">Reference proteome</keyword>
<comment type="similarity">
    <text evidence="2">Belongs to the YkuD family.</text>
</comment>
<keyword evidence="6 7" id="KW-0961">Cell wall biogenesis/degradation</keyword>
<evidence type="ECO:0000256" key="5">
    <source>
        <dbReference type="ARBA" id="ARBA00022984"/>
    </source>
</evidence>
<dbReference type="SUPFAM" id="SSF141523">
    <property type="entry name" value="L,D-transpeptidase catalytic domain-like"/>
    <property type="match status" value="1"/>
</dbReference>
<feature type="region of interest" description="Disordered" evidence="8">
    <location>
        <begin position="547"/>
        <end position="567"/>
    </location>
</feature>
<name>A0A2I7N7N1_9NEIS</name>
<dbReference type="InterPro" id="IPR038063">
    <property type="entry name" value="Transpep_catalytic_dom"/>
</dbReference>
<dbReference type="GO" id="GO:0008360">
    <property type="term" value="P:regulation of cell shape"/>
    <property type="evidence" value="ECO:0007669"/>
    <property type="project" value="UniProtKB-UniRule"/>
</dbReference>
<keyword evidence="3" id="KW-0808">Transferase</keyword>
<dbReference type="Proteomes" id="UP000236655">
    <property type="component" value="Chromosome"/>
</dbReference>
<dbReference type="InterPro" id="IPR045380">
    <property type="entry name" value="LD_TPept_scaffold_dom"/>
</dbReference>
<dbReference type="GO" id="GO:0004180">
    <property type="term" value="F:carboxypeptidase activity"/>
    <property type="evidence" value="ECO:0007669"/>
    <property type="project" value="UniProtKB-ARBA"/>
</dbReference>
<dbReference type="InterPro" id="IPR002477">
    <property type="entry name" value="Peptidoglycan-bd-like"/>
</dbReference>
<dbReference type="RefSeq" id="WP_102951733.1">
    <property type="nucleotide sequence ID" value="NZ_CP024847.1"/>
</dbReference>
<gene>
    <name evidence="11" type="ORF">CUN60_09065</name>
</gene>
<dbReference type="Gene3D" id="1.10.101.10">
    <property type="entry name" value="PGBD-like superfamily/PGBD"/>
    <property type="match status" value="1"/>
</dbReference>